<evidence type="ECO:0000256" key="9">
    <source>
        <dbReference type="ARBA" id="ARBA00022968"/>
    </source>
</evidence>
<evidence type="ECO:0000256" key="2">
    <source>
        <dbReference type="ARBA" id="ARBA00004613"/>
    </source>
</evidence>
<comment type="catalytic activity">
    <reaction evidence="15">
        <text>a beta-D-galactoside + CMP-N-acetyl-beta-neuraminate = an N-acetyl-alpha-neuraminyl-(2-&gt;6)-beta-D-galactosyl derivative + CMP + H(+)</text>
        <dbReference type="Rhea" id="RHEA:52104"/>
        <dbReference type="ChEBI" id="CHEBI:15378"/>
        <dbReference type="ChEBI" id="CHEBI:28034"/>
        <dbReference type="ChEBI" id="CHEBI:57812"/>
        <dbReference type="ChEBI" id="CHEBI:60377"/>
        <dbReference type="ChEBI" id="CHEBI:136398"/>
        <dbReference type="EC" id="2.4.3.1"/>
    </reaction>
</comment>
<keyword evidence="9" id="KW-0735">Signal-anchor</keyword>
<evidence type="ECO:0000313" key="24">
    <source>
        <dbReference type="Proteomes" id="UP001295444"/>
    </source>
</evidence>
<dbReference type="Gene3D" id="3.90.1480.20">
    <property type="entry name" value="Glycosyl transferase family 29"/>
    <property type="match status" value="1"/>
</dbReference>
<evidence type="ECO:0000256" key="19">
    <source>
        <dbReference type="ARBA" id="ARBA00076676"/>
    </source>
</evidence>
<dbReference type="EMBL" id="OW240913">
    <property type="protein sequence ID" value="CAH2246616.1"/>
    <property type="molecule type" value="Genomic_DNA"/>
</dbReference>
<keyword evidence="6" id="KW-0328">Glycosyltransferase</keyword>
<gene>
    <name evidence="23" type="ORF">PECUL_23A057213</name>
</gene>
<keyword evidence="12 22" id="KW-0472">Membrane</keyword>
<dbReference type="PANTHER" id="PTHR46059:SF2">
    <property type="entry name" value="BETA-GALACTOSIDE ALPHA-2,6-SIALYLTRANSFERASE 1"/>
    <property type="match status" value="1"/>
</dbReference>
<dbReference type="GO" id="GO:0097503">
    <property type="term" value="P:sialylation"/>
    <property type="evidence" value="ECO:0007669"/>
    <property type="project" value="TreeGrafter"/>
</dbReference>
<keyword evidence="10 22" id="KW-1133">Transmembrane helix</keyword>
<keyword evidence="8 22" id="KW-0812">Transmembrane</keyword>
<evidence type="ECO:0000256" key="7">
    <source>
        <dbReference type="ARBA" id="ARBA00022679"/>
    </source>
</evidence>
<keyword evidence="13" id="KW-1015">Disulfide bond</keyword>
<dbReference type="GO" id="GO:0032580">
    <property type="term" value="C:Golgi cisterna membrane"/>
    <property type="evidence" value="ECO:0007669"/>
    <property type="project" value="UniProtKB-SubCell"/>
</dbReference>
<accession>A0AAD1RAU5</accession>
<evidence type="ECO:0000256" key="13">
    <source>
        <dbReference type="ARBA" id="ARBA00023157"/>
    </source>
</evidence>
<dbReference type="PIRSF" id="PIRSF005557">
    <property type="entry name" value="Sialyl_trans"/>
    <property type="match status" value="1"/>
</dbReference>
<organism evidence="23 24">
    <name type="scientific">Pelobates cultripes</name>
    <name type="common">Western spadefoot toad</name>
    <dbReference type="NCBI Taxonomy" id="61616"/>
    <lineage>
        <taxon>Eukaryota</taxon>
        <taxon>Metazoa</taxon>
        <taxon>Chordata</taxon>
        <taxon>Craniata</taxon>
        <taxon>Vertebrata</taxon>
        <taxon>Euteleostomi</taxon>
        <taxon>Amphibia</taxon>
        <taxon>Batrachia</taxon>
        <taxon>Anura</taxon>
        <taxon>Pelobatoidea</taxon>
        <taxon>Pelobatidae</taxon>
        <taxon>Pelobates</taxon>
    </lineage>
</organism>
<evidence type="ECO:0000256" key="14">
    <source>
        <dbReference type="ARBA" id="ARBA00023180"/>
    </source>
</evidence>
<dbReference type="InterPro" id="IPR001675">
    <property type="entry name" value="Glyco_trans_29"/>
</dbReference>
<comment type="pathway">
    <text evidence="3">Protein modification; protein glycosylation.</text>
</comment>
<reference evidence="23" key="1">
    <citation type="submission" date="2022-03" db="EMBL/GenBank/DDBJ databases">
        <authorList>
            <person name="Alioto T."/>
            <person name="Alioto T."/>
            <person name="Gomez Garrido J."/>
        </authorList>
    </citation>
    <scope>NUCLEOTIDE SEQUENCE</scope>
</reference>
<dbReference type="InterPro" id="IPR038578">
    <property type="entry name" value="GT29-like_sf"/>
</dbReference>
<keyword evidence="14" id="KW-0325">Glycoprotein</keyword>
<keyword evidence="5" id="KW-0964">Secreted</keyword>
<evidence type="ECO:0000256" key="21">
    <source>
        <dbReference type="PIRSR" id="PIRSR005557-2"/>
    </source>
</evidence>
<evidence type="ECO:0000256" key="15">
    <source>
        <dbReference type="ARBA" id="ARBA00034249"/>
    </source>
</evidence>
<dbReference type="Pfam" id="PF00777">
    <property type="entry name" value="Glyco_transf_29"/>
    <property type="match status" value="1"/>
</dbReference>
<evidence type="ECO:0000256" key="18">
    <source>
        <dbReference type="ARBA" id="ARBA00076526"/>
    </source>
</evidence>
<evidence type="ECO:0000256" key="16">
    <source>
        <dbReference type="ARBA" id="ARBA00034329"/>
    </source>
</evidence>
<dbReference type="GO" id="GO:0003835">
    <property type="term" value="F:beta-galactoside alpha-2,6-sialyltransferase activity"/>
    <property type="evidence" value="ECO:0007669"/>
    <property type="project" value="UniProtKB-EC"/>
</dbReference>
<evidence type="ECO:0000256" key="3">
    <source>
        <dbReference type="ARBA" id="ARBA00004922"/>
    </source>
</evidence>
<dbReference type="EC" id="2.4.3.1" evidence="16"/>
<dbReference type="Proteomes" id="UP001295444">
    <property type="component" value="Chromosome 02"/>
</dbReference>
<evidence type="ECO:0000256" key="1">
    <source>
        <dbReference type="ARBA" id="ARBA00004447"/>
    </source>
</evidence>
<evidence type="ECO:0000256" key="20">
    <source>
        <dbReference type="ARBA" id="ARBA00080062"/>
    </source>
</evidence>
<protein>
    <recommendedName>
        <fullName evidence="17">Beta-galactoside alpha-2,6-sialyltransferase 1</fullName>
        <ecNumber evidence="16">2.4.3.1</ecNumber>
    </recommendedName>
    <alternativeName>
        <fullName evidence="20">CMP-N-acetylneuraminate-beta-galactosamide-alpha-2,6-sialyltransferase 1</fullName>
    </alternativeName>
    <alternativeName>
        <fullName evidence="19">ST6Gal I</fullName>
    </alternativeName>
    <alternativeName>
        <fullName evidence="18">Sialyltransferase 1</fullName>
    </alternativeName>
</protein>
<dbReference type="AlphaFoldDB" id="A0AAD1RAU5"/>
<evidence type="ECO:0000256" key="17">
    <source>
        <dbReference type="ARBA" id="ARBA00069321"/>
    </source>
</evidence>
<evidence type="ECO:0000256" key="5">
    <source>
        <dbReference type="ARBA" id="ARBA00022525"/>
    </source>
</evidence>
<comment type="subcellular location">
    <subcellularLocation>
        <location evidence="1">Golgi apparatus</location>
        <location evidence="1">Golgi stack membrane</location>
        <topology evidence="1">Single-pass type II membrane protein</topology>
    </subcellularLocation>
    <subcellularLocation>
        <location evidence="2">Secreted</location>
    </subcellularLocation>
</comment>
<keyword evidence="7" id="KW-0808">Transferase</keyword>
<dbReference type="FunFam" id="3.90.1480.20:FF:000012">
    <property type="entry name" value="ST6 beta-galactoside alpha-2,6-sialyltransferase 1"/>
    <property type="match status" value="1"/>
</dbReference>
<evidence type="ECO:0000256" key="22">
    <source>
        <dbReference type="SAM" id="Phobius"/>
    </source>
</evidence>
<keyword evidence="11" id="KW-0333">Golgi apparatus</keyword>
<evidence type="ECO:0000256" key="4">
    <source>
        <dbReference type="ARBA" id="ARBA00006003"/>
    </source>
</evidence>
<evidence type="ECO:0000313" key="23">
    <source>
        <dbReference type="EMBL" id="CAH2246616.1"/>
    </source>
</evidence>
<evidence type="ECO:0000256" key="10">
    <source>
        <dbReference type="ARBA" id="ARBA00022989"/>
    </source>
</evidence>
<keyword evidence="24" id="KW-1185">Reference proteome</keyword>
<evidence type="ECO:0000256" key="12">
    <source>
        <dbReference type="ARBA" id="ARBA00023136"/>
    </source>
</evidence>
<feature type="transmembrane region" description="Helical" evidence="22">
    <location>
        <begin position="12"/>
        <end position="28"/>
    </location>
</feature>
<proteinExistence type="inferred from homology"/>
<dbReference type="GO" id="GO:0018279">
    <property type="term" value="P:protein N-linked glycosylation via asparagine"/>
    <property type="evidence" value="ECO:0007669"/>
    <property type="project" value="TreeGrafter"/>
</dbReference>
<evidence type="ECO:0000256" key="11">
    <source>
        <dbReference type="ARBA" id="ARBA00023034"/>
    </source>
</evidence>
<feature type="disulfide bond" evidence="21">
    <location>
        <begin position="208"/>
        <end position="360"/>
    </location>
</feature>
<evidence type="ECO:0000256" key="8">
    <source>
        <dbReference type="ARBA" id="ARBA00022692"/>
    </source>
</evidence>
<dbReference type="GO" id="GO:0005576">
    <property type="term" value="C:extracellular region"/>
    <property type="evidence" value="ECO:0007669"/>
    <property type="project" value="UniProtKB-SubCell"/>
</dbReference>
<dbReference type="InterPro" id="IPR012163">
    <property type="entry name" value="Sialyl_trans"/>
</dbReference>
<comment type="similarity">
    <text evidence="4">Belongs to the glycosyltransferase 29 family.</text>
</comment>
<sequence>MSLKTIHKSRVIILVFTCIFLFLLLKIFEKYKLLKNCMEQEVQFVIDGNFRAQQWNWTEKQRINITLSNGARRNITEFTDRIMLESMNGHLVVGKRHSTVPKTEKEKVLVQSNRIKRGRVWNENMSSKDLAMRLQKVRSHFQKINKYNVSYQGTFGQKLSPQSILCQLRDRVNMSTIERSELPPEASYWSDYLPIESFQKKVGRLGRCAVVSSAGSMKFSKLGEEIDSHDAVIRFNAAPTSGFEEDVGTKTTFRLLNSQLVSESNLRFLEDPMYRTGILLMWDPSQYKADLRQWHLNPDYKFYDRFVKYRRMNPEQPFYILNPQSSWQLWDVIQENSSEKIQPDPPSSGLLGIVLLMNLCDQVNVYEFVPSKRRTDQCHYYHRFFDQACTMGAYHPLMYEKNLIKKLNQGDDNTIYYSGKVTLPGLNGLQCSSQF</sequence>
<name>A0AAD1RAU5_PELCU</name>
<dbReference type="PANTHER" id="PTHR46059">
    <property type="entry name" value="BETA-GALACTOSIDE ALPHA-2,6-SIALYLTRANSFERASE"/>
    <property type="match status" value="1"/>
</dbReference>
<evidence type="ECO:0000256" key="6">
    <source>
        <dbReference type="ARBA" id="ARBA00022676"/>
    </source>
</evidence>